<evidence type="ECO:0000256" key="2">
    <source>
        <dbReference type="SAM" id="MobiDB-lite"/>
    </source>
</evidence>
<sequence length="735" mass="78071">MSTATPKRPPAGSRDSPNASPSRQPRASTPSSGERTGTGTATPGSGVARTRSVRSSTLVSARAAAQQRRESLLSNSTSASGSVGTSPTGNAAANTEAEEAARAETLAALDDLKERLSKAEGASEQYQRQNDVLQARLDEAIKEHSKLEERAHEYDEQTETLKNEKREMARQIQQMETIYEAERSAMTREKEDMSNREEEMQRVIQRLKDSLAQRNTDDEGRPSRISSNNSPGVDSGSFAPPSSLHRSDSRNNSKLLLQKDKLIESLRLELAEAQIKLVESENQGGGRLHEVERQLMEARMANARLMEDNESYQLLLQEKTLKGDFGTADFGFGGGLGLINSTGDTHSRPRSSNEDALNALEGRAPGGNSLADELNDAAGSDSDEAGATNNAGSQENAPVEGQRRLEAELKSLQDQNKALTLYINKIIERLLEHQDYQYILDKSTDGKQPPPPTGAVSANTDKELPPPPPEKPQQPSAIQSFLQRTKSITVRSTEPAAGAGAPAAAKRPRPVSYMPEAVMTNPDTAPSIPISLNRTTSMRRPMRPMSEQFTGAGSSGTSAASVVNAMYKGGGTDGPLSPGLRSSQFFGSGTYTTSGGANSASGSGARSPNIGGPGSNGASGNFPGMRSETSSVSGDSTTGERASGGTGSDTSPPQSSSNTQNSPPRPVHEKTAFTGSKPRPLRLVQENTESMTPTTNKRASWMGWWGKKDDASAASGNAATPTLTSMPASAEPIQE</sequence>
<name>A0ABP0D251_9PEZI</name>
<evidence type="ECO:0000313" key="4">
    <source>
        <dbReference type="Proteomes" id="UP001642482"/>
    </source>
</evidence>
<feature type="region of interest" description="Disordered" evidence="2">
    <location>
        <begin position="210"/>
        <end position="252"/>
    </location>
</feature>
<feature type="compositionally biased region" description="Polar residues" evidence="2">
    <location>
        <begin position="714"/>
        <end position="727"/>
    </location>
</feature>
<feature type="region of interest" description="Disordered" evidence="2">
    <location>
        <begin position="442"/>
        <end position="479"/>
    </location>
</feature>
<feature type="region of interest" description="Disordered" evidence="2">
    <location>
        <begin position="1"/>
        <end position="104"/>
    </location>
</feature>
<keyword evidence="4" id="KW-1185">Reference proteome</keyword>
<accession>A0ABP0D251</accession>
<feature type="compositionally biased region" description="Polar residues" evidence="2">
    <location>
        <begin position="685"/>
        <end position="698"/>
    </location>
</feature>
<feature type="compositionally biased region" description="Low complexity" evidence="2">
    <location>
        <begin position="495"/>
        <end position="505"/>
    </location>
</feature>
<feature type="compositionally biased region" description="Low complexity" evidence="2">
    <location>
        <begin position="44"/>
        <end position="95"/>
    </location>
</feature>
<feature type="compositionally biased region" description="Low complexity" evidence="2">
    <location>
        <begin position="593"/>
        <end position="607"/>
    </location>
</feature>
<proteinExistence type="predicted"/>
<feature type="compositionally biased region" description="Low complexity" evidence="2">
    <location>
        <begin position="648"/>
        <end position="662"/>
    </location>
</feature>
<feature type="compositionally biased region" description="Polar residues" evidence="2">
    <location>
        <begin position="15"/>
        <end position="43"/>
    </location>
</feature>
<feature type="region of interest" description="Disordered" evidence="2">
    <location>
        <begin position="593"/>
        <end position="735"/>
    </location>
</feature>
<feature type="compositionally biased region" description="Basic and acidic residues" evidence="2">
    <location>
        <begin position="210"/>
        <end position="222"/>
    </location>
</feature>
<dbReference type="EMBL" id="CAWUHD010000182">
    <property type="protein sequence ID" value="CAK7237479.1"/>
    <property type="molecule type" value="Genomic_DNA"/>
</dbReference>
<reference evidence="3 4" key="1">
    <citation type="submission" date="2024-01" db="EMBL/GenBank/DDBJ databases">
        <authorList>
            <person name="Allen C."/>
            <person name="Tagirdzhanova G."/>
        </authorList>
    </citation>
    <scope>NUCLEOTIDE SEQUENCE [LARGE SCALE GENOMIC DNA]</scope>
</reference>
<evidence type="ECO:0000256" key="1">
    <source>
        <dbReference type="SAM" id="Coils"/>
    </source>
</evidence>
<organism evidence="3 4">
    <name type="scientific">Sporothrix eucalyptigena</name>
    <dbReference type="NCBI Taxonomy" id="1812306"/>
    <lineage>
        <taxon>Eukaryota</taxon>
        <taxon>Fungi</taxon>
        <taxon>Dikarya</taxon>
        <taxon>Ascomycota</taxon>
        <taxon>Pezizomycotina</taxon>
        <taxon>Sordariomycetes</taxon>
        <taxon>Sordariomycetidae</taxon>
        <taxon>Ophiostomatales</taxon>
        <taxon>Ophiostomataceae</taxon>
        <taxon>Sporothrix</taxon>
    </lineage>
</organism>
<gene>
    <name evidence="3" type="ORF">SEUCBS140593_009976</name>
</gene>
<evidence type="ECO:0008006" key="5">
    <source>
        <dbReference type="Google" id="ProtNLM"/>
    </source>
</evidence>
<protein>
    <recommendedName>
        <fullName evidence="5">M serotype protein</fullName>
    </recommendedName>
</protein>
<evidence type="ECO:0000313" key="3">
    <source>
        <dbReference type="EMBL" id="CAK7237479.1"/>
    </source>
</evidence>
<dbReference type="PANTHER" id="PTHR38120">
    <property type="entry name" value="EXPRESSED PROTEIN"/>
    <property type="match status" value="1"/>
</dbReference>
<dbReference type="PANTHER" id="PTHR38120:SF1">
    <property type="entry name" value="M PROTEIN, SEROTYPE 2.1"/>
    <property type="match status" value="1"/>
</dbReference>
<feature type="compositionally biased region" description="Polar residues" evidence="2">
    <location>
        <begin position="627"/>
        <end position="640"/>
    </location>
</feature>
<comment type="caution">
    <text evidence="3">The sequence shown here is derived from an EMBL/GenBank/DDBJ whole genome shotgun (WGS) entry which is preliminary data.</text>
</comment>
<dbReference type="Proteomes" id="UP001642482">
    <property type="component" value="Unassembled WGS sequence"/>
</dbReference>
<feature type="region of interest" description="Disordered" evidence="2">
    <location>
        <begin position="491"/>
        <end position="511"/>
    </location>
</feature>
<feature type="region of interest" description="Disordered" evidence="2">
    <location>
        <begin position="358"/>
        <end position="401"/>
    </location>
</feature>
<feature type="coiled-coil region" evidence="1">
    <location>
        <begin position="256"/>
        <end position="308"/>
    </location>
</feature>
<keyword evidence="1" id="KW-0175">Coiled coil</keyword>